<dbReference type="RefSeq" id="WP_216417149.1">
    <property type="nucleotide sequence ID" value="NZ_JAHLQK010000004.1"/>
</dbReference>
<sequence>MRKKWFCYIKIDEVNNYVLTSGMEFKDFMNGIQIKPNNILILEGYPYNSVYSNKLFMEYITKEHMESFVEEDVYSYGDFCWIDFEKEDNLKNVTDQELAELLFVSHKHIPLSKIDFDSLNNKYIYLSHDDDYWVKIYMLDIKEYKKVIEHKVLVELKGRKKQIAPIPDDIINIMYDYFKNGAVFDFEQSYYNGVRIYPVGEMEGVESIHTKLDKQRNIRNCGLILDYNPRSKKWTIF</sequence>
<name>A0ABS6G611_9FIRM</name>
<evidence type="ECO:0000313" key="1">
    <source>
        <dbReference type="EMBL" id="MBU5676860.1"/>
    </source>
</evidence>
<reference evidence="1 2" key="1">
    <citation type="submission" date="2021-06" db="EMBL/GenBank/DDBJ databases">
        <authorList>
            <person name="Sun Q."/>
            <person name="Li D."/>
        </authorList>
    </citation>
    <scope>NUCLEOTIDE SEQUENCE [LARGE SCALE GENOMIC DNA]</scope>
    <source>
        <strain evidence="1 2">MSJ-5</strain>
    </source>
</reference>
<proteinExistence type="predicted"/>
<gene>
    <name evidence="1" type="ORF">KQI88_10565</name>
</gene>
<keyword evidence="2" id="KW-1185">Reference proteome</keyword>
<protein>
    <submittedName>
        <fullName evidence="1">Uncharacterized protein</fullName>
    </submittedName>
</protein>
<dbReference type="EMBL" id="JAHLQK010000004">
    <property type="protein sequence ID" value="MBU5676860.1"/>
    <property type="molecule type" value="Genomic_DNA"/>
</dbReference>
<evidence type="ECO:0000313" key="2">
    <source>
        <dbReference type="Proteomes" id="UP000779508"/>
    </source>
</evidence>
<organism evidence="1 2">
    <name type="scientific">Alkaliphilus flagellatus</name>
    <dbReference type="NCBI Taxonomy" id="2841507"/>
    <lineage>
        <taxon>Bacteria</taxon>
        <taxon>Bacillati</taxon>
        <taxon>Bacillota</taxon>
        <taxon>Clostridia</taxon>
        <taxon>Peptostreptococcales</taxon>
        <taxon>Natronincolaceae</taxon>
        <taxon>Alkaliphilus</taxon>
    </lineage>
</organism>
<accession>A0ABS6G611</accession>
<comment type="caution">
    <text evidence="1">The sequence shown here is derived from an EMBL/GenBank/DDBJ whole genome shotgun (WGS) entry which is preliminary data.</text>
</comment>
<dbReference type="Proteomes" id="UP000779508">
    <property type="component" value="Unassembled WGS sequence"/>
</dbReference>